<dbReference type="Pfam" id="PF09346">
    <property type="entry name" value="SMI1_KNR4"/>
    <property type="match status" value="1"/>
</dbReference>
<organism evidence="2 3">
    <name type="scientific">Kribbella soli</name>
    <dbReference type="NCBI Taxonomy" id="1124743"/>
    <lineage>
        <taxon>Bacteria</taxon>
        <taxon>Bacillati</taxon>
        <taxon>Actinomycetota</taxon>
        <taxon>Actinomycetes</taxon>
        <taxon>Propionibacteriales</taxon>
        <taxon>Kribbellaceae</taxon>
        <taxon>Kribbella</taxon>
    </lineage>
</organism>
<dbReference type="PANTHER" id="PTHR47432">
    <property type="entry name" value="CELL WALL ASSEMBLY REGULATOR SMI1"/>
    <property type="match status" value="1"/>
</dbReference>
<name>A0A4R0HLQ3_9ACTN</name>
<dbReference type="SUPFAM" id="SSF160631">
    <property type="entry name" value="SMI1/KNR4-like"/>
    <property type="match status" value="1"/>
</dbReference>
<dbReference type="OrthoDB" id="4759758at2"/>
<comment type="caution">
    <text evidence="2">The sequence shown here is derived from an EMBL/GenBank/DDBJ whole genome shotgun (WGS) entry which is preliminary data.</text>
</comment>
<dbReference type="AlphaFoldDB" id="A0A4R0HLQ3"/>
<dbReference type="PANTHER" id="PTHR47432:SF1">
    <property type="entry name" value="CELL WALL ASSEMBLY REGULATOR SMI1"/>
    <property type="match status" value="1"/>
</dbReference>
<dbReference type="SMART" id="SM00860">
    <property type="entry name" value="SMI1_KNR4"/>
    <property type="match status" value="1"/>
</dbReference>
<dbReference type="InterPro" id="IPR051873">
    <property type="entry name" value="KNR4/SMI1_regulator"/>
</dbReference>
<evidence type="ECO:0000313" key="3">
    <source>
        <dbReference type="Proteomes" id="UP000292346"/>
    </source>
</evidence>
<proteinExistence type="predicted"/>
<keyword evidence="3" id="KW-1185">Reference proteome</keyword>
<dbReference type="InterPro" id="IPR037883">
    <property type="entry name" value="Knr4/Smi1-like_sf"/>
</dbReference>
<dbReference type="EMBL" id="SJJZ01000001">
    <property type="protein sequence ID" value="TCC10810.1"/>
    <property type="molecule type" value="Genomic_DNA"/>
</dbReference>
<dbReference type="Proteomes" id="UP000292346">
    <property type="component" value="Unassembled WGS sequence"/>
</dbReference>
<accession>A0A4R0HLQ3</accession>
<reference evidence="2 3" key="1">
    <citation type="submission" date="2019-02" db="EMBL/GenBank/DDBJ databases">
        <title>Kribbella capetownensis sp. nov. and Kribbella speibonae sp. nov., isolated from soil.</title>
        <authorList>
            <person name="Curtis S.M."/>
            <person name="Norton I."/>
            <person name="Everest G.J."/>
            <person name="Meyers P.R."/>
        </authorList>
    </citation>
    <scope>NUCLEOTIDE SEQUENCE [LARGE SCALE GENOMIC DNA]</scope>
    <source>
        <strain evidence="2 3">KCTC 29219</strain>
    </source>
</reference>
<evidence type="ECO:0000259" key="1">
    <source>
        <dbReference type="SMART" id="SM00860"/>
    </source>
</evidence>
<sequence>MVKPYPAIRESCRGSVQPVSITAAWSRFDEWLAQNAPTTYAVLAPPATDAELETARRVVELPPELIESLRCHNGLTSWANLLPEAPPSSAAQIAENWQMRMDLAADVDGFAVHQPEPEPYWHPAWIPWADGDGDLQVIDLRPGPSRGRLGIAAHDGTGDFDAAWPDLTSYLSEVVHSLHHGTGVNGWYPYLTTHQELWWDLGPDQRTVNDEPLIRVPVEN</sequence>
<protein>
    <recommendedName>
        <fullName evidence="1">Knr4/Smi1-like domain-containing protein</fullName>
    </recommendedName>
</protein>
<gene>
    <name evidence="2" type="ORF">E0H45_05735</name>
</gene>
<feature type="domain" description="Knr4/Smi1-like" evidence="1">
    <location>
        <begin position="46"/>
        <end position="173"/>
    </location>
</feature>
<evidence type="ECO:0000313" key="2">
    <source>
        <dbReference type="EMBL" id="TCC10810.1"/>
    </source>
</evidence>
<dbReference type="InterPro" id="IPR018958">
    <property type="entry name" value="Knr4/Smi1-like_dom"/>
</dbReference>